<sequence length="102" mass="11136">MYAGFVDDPCGDGDSRARPRERDLKCASCSVEVERGARRHQEQVDRVVVIDDCQADAVQRGMHDVGVHDHATRRSGEVEHILLAASMPSSTRNGKPARAAVP</sequence>
<evidence type="ECO:0000313" key="2">
    <source>
        <dbReference type="EMBL" id="KGM10936.1"/>
    </source>
</evidence>
<comment type="caution">
    <text evidence="2">The sequence shown here is derived from an EMBL/GenBank/DDBJ whole genome shotgun (WGS) entry which is preliminary data.</text>
</comment>
<name>A0A0A0BSK4_9CELL</name>
<gene>
    <name evidence="2" type="ORF">N868_13150</name>
</gene>
<feature type="region of interest" description="Disordered" evidence="1">
    <location>
        <begin position="1"/>
        <end position="21"/>
    </location>
</feature>
<evidence type="ECO:0000313" key="3">
    <source>
        <dbReference type="Proteomes" id="UP000029839"/>
    </source>
</evidence>
<reference evidence="2 3" key="1">
    <citation type="submission" date="2013-08" db="EMBL/GenBank/DDBJ databases">
        <title>Genome sequencing of Cellulomonas carbonis T26.</title>
        <authorList>
            <person name="Chen F."/>
            <person name="Li Y."/>
            <person name="Wang G."/>
        </authorList>
    </citation>
    <scope>NUCLEOTIDE SEQUENCE [LARGE SCALE GENOMIC DNA]</scope>
    <source>
        <strain evidence="2 3">T26</strain>
    </source>
</reference>
<protein>
    <submittedName>
        <fullName evidence="2">Uncharacterized protein</fullName>
    </submittedName>
</protein>
<dbReference type="EMBL" id="AXCY01000035">
    <property type="protein sequence ID" value="KGM10936.1"/>
    <property type="molecule type" value="Genomic_DNA"/>
</dbReference>
<proteinExistence type="predicted"/>
<organism evidence="2 3">
    <name type="scientific">Cellulomonas carbonis T26</name>
    <dbReference type="NCBI Taxonomy" id="947969"/>
    <lineage>
        <taxon>Bacteria</taxon>
        <taxon>Bacillati</taxon>
        <taxon>Actinomycetota</taxon>
        <taxon>Actinomycetes</taxon>
        <taxon>Micrococcales</taxon>
        <taxon>Cellulomonadaceae</taxon>
        <taxon>Cellulomonas</taxon>
    </lineage>
</organism>
<evidence type="ECO:0000256" key="1">
    <source>
        <dbReference type="SAM" id="MobiDB-lite"/>
    </source>
</evidence>
<keyword evidence="3" id="KW-1185">Reference proteome</keyword>
<accession>A0A0A0BSK4</accession>
<reference evidence="2 3" key="2">
    <citation type="journal article" date="2015" name="Stand. Genomic Sci.">
        <title>Draft genome sequence of Cellulomonas carbonis T26(T) and comparative analysis of six Cellulomonas genomes.</title>
        <authorList>
            <person name="Zhuang W."/>
            <person name="Zhang S."/>
            <person name="Xia X."/>
            <person name="Wang G."/>
        </authorList>
    </citation>
    <scope>NUCLEOTIDE SEQUENCE [LARGE SCALE GENOMIC DNA]</scope>
    <source>
        <strain evidence="2 3">T26</strain>
    </source>
</reference>
<dbReference type="AlphaFoldDB" id="A0A0A0BSK4"/>
<dbReference type="Proteomes" id="UP000029839">
    <property type="component" value="Unassembled WGS sequence"/>
</dbReference>